<sequence>MRVDDIPAVRELFTQVFRPKSTSHSESFDQYFRHVFFENPYYDADLCSIVHEDSKGEIDSTLCVLPIPYHVGGKIVMGRLLCAYMMRPGGSPRGAAELTLTLRARPNDFSFSDSAAPVSMRHFSAVGGITLDTHGLAWTRIFRGASYVAQFVAERRAALRGWPAAKVGKLLDSLVPLPKLRNSTNGKLTVREINQSEAIGLIRQFLPTYDAYPAWTEQDLHWILKLASDNRAAGELRLCSVSGKGDEPLGFFCYYARANGMADVLSVLALKTREQAVVEVMLSHLQEAGHIAAQGRADPRFLGALSQQSVMFFRLKANVCVVTANPGVVNALDHNDIFIGGLAGESWSRLVTDFQ</sequence>
<dbReference type="Proteomes" id="UP000704467">
    <property type="component" value="Unassembled WGS sequence"/>
</dbReference>
<organism evidence="1 2">
    <name type="scientific">Brucella haematophila</name>
    <dbReference type="NCBI Taxonomy" id="419474"/>
    <lineage>
        <taxon>Bacteria</taxon>
        <taxon>Pseudomonadati</taxon>
        <taxon>Pseudomonadota</taxon>
        <taxon>Alphaproteobacteria</taxon>
        <taxon>Hyphomicrobiales</taxon>
        <taxon>Brucellaceae</taxon>
        <taxon>Brucella/Ochrobactrum group</taxon>
        <taxon>Brucella</taxon>
    </lineage>
</organism>
<reference evidence="1 2" key="1">
    <citation type="submission" date="2020-03" db="EMBL/GenBank/DDBJ databases">
        <title>Whole genome sequencing of clinical and environmental type strains of Ochrobactrum.</title>
        <authorList>
            <person name="Dharne M."/>
        </authorList>
    </citation>
    <scope>NUCLEOTIDE SEQUENCE [LARGE SCALE GENOMIC DNA]</scope>
    <source>
        <strain evidence="1 2">CIP 109452</strain>
    </source>
</reference>
<evidence type="ECO:0008006" key="3">
    <source>
        <dbReference type="Google" id="ProtNLM"/>
    </source>
</evidence>
<dbReference type="EMBL" id="JAAVLN010000001">
    <property type="protein sequence ID" value="NKC03270.1"/>
    <property type="molecule type" value="Genomic_DNA"/>
</dbReference>
<evidence type="ECO:0000313" key="1">
    <source>
        <dbReference type="EMBL" id="NKC03270.1"/>
    </source>
</evidence>
<comment type="caution">
    <text evidence="1">The sequence shown here is derived from an EMBL/GenBank/DDBJ whole genome shotgun (WGS) entry which is preliminary data.</text>
</comment>
<name>A0ABX1DJY9_9HYPH</name>
<protein>
    <recommendedName>
        <fullName evidence="3">GNAT family N-acetyltransferase</fullName>
    </recommendedName>
</protein>
<keyword evidence="2" id="KW-1185">Reference proteome</keyword>
<gene>
    <name evidence="1" type="ORF">HED55_07660</name>
</gene>
<evidence type="ECO:0000313" key="2">
    <source>
        <dbReference type="Proteomes" id="UP000704467"/>
    </source>
</evidence>
<dbReference type="RefSeq" id="WP_138785996.1">
    <property type="nucleotide sequence ID" value="NZ_JBHEEQ010000018.1"/>
</dbReference>
<proteinExistence type="predicted"/>
<accession>A0ABX1DJY9</accession>